<evidence type="ECO:0000313" key="3">
    <source>
        <dbReference type="Proteomes" id="UP000324222"/>
    </source>
</evidence>
<name>A0A5B7KFU7_PORTR</name>
<proteinExistence type="predicted"/>
<comment type="caution">
    <text evidence="2">The sequence shown here is derived from an EMBL/GenBank/DDBJ whole genome shotgun (WGS) entry which is preliminary data.</text>
</comment>
<dbReference type="Proteomes" id="UP000324222">
    <property type="component" value="Unassembled WGS sequence"/>
</dbReference>
<reference evidence="2 3" key="1">
    <citation type="submission" date="2019-05" db="EMBL/GenBank/DDBJ databases">
        <title>Another draft genome of Portunus trituberculatus and its Hox gene families provides insights of decapod evolution.</title>
        <authorList>
            <person name="Jeong J.-H."/>
            <person name="Song I."/>
            <person name="Kim S."/>
            <person name="Choi T."/>
            <person name="Kim D."/>
            <person name="Ryu S."/>
            <person name="Kim W."/>
        </authorList>
    </citation>
    <scope>NUCLEOTIDE SEQUENCE [LARGE SCALE GENOMIC DNA]</scope>
    <source>
        <tissue evidence="2">Muscle</tissue>
    </source>
</reference>
<dbReference type="AlphaFoldDB" id="A0A5B7KFU7"/>
<evidence type="ECO:0000313" key="2">
    <source>
        <dbReference type="EMBL" id="MPD06060.1"/>
    </source>
</evidence>
<keyword evidence="3" id="KW-1185">Reference proteome</keyword>
<organism evidence="2 3">
    <name type="scientific">Portunus trituberculatus</name>
    <name type="common">Swimming crab</name>
    <name type="synonym">Neptunus trituberculatus</name>
    <dbReference type="NCBI Taxonomy" id="210409"/>
    <lineage>
        <taxon>Eukaryota</taxon>
        <taxon>Metazoa</taxon>
        <taxon>Ecdysozoa</taxon>
        <taxon>Arthropoda</taxon>
        <taxon>Crustacea</taxon>
        <taxon>Multicrustacea</taxon>
        <taxon>Malacostraca</taxon>
        <taxon>Eumalacostraca</taxon>
        <taxon>Eucarida</taxon>
        <taxon>Decapoda</taxon>
        <taxon>Pleocyemata</taxon>
        <taxon>Brachyura</taxon>
        <taxon>Eubrachyura</taxon>
        <taxon>Portunoidea</taxon>
        <taxon>Portunidae</taxon>
        <taxon>Portuninae</taxon>
        <taxon>Portunus</taxon>
    </lineage>
</organism>
<evidence type="ECO:0000256" key="1">
    <source>
        <dbReference type="SAM" id="MobiDB-lite"/>
    </source>
</evidence>
<dbReference type="EMBL" id="VSRR010149244">
    <property type="protein sequence ID" value="MPD06060.1"/>
    <property type="molecule type" value="Genomic_DNA"/>
</dbReference>
<accession>A0A5B7KFU7</accession>
<gene>
    <name evidence="2" type="ORF">E2C01_101841</name>
</gene>
<protein>
    <submittedName>
        <fullName evidence="2">Uncharacterized protein</fullName>
    </submittedName>
</protein>
<sequence>MQAAQETPKPYHPEAACCRTW</sequence>
<feature type="region of interest" description="Disordered" evidence="1">
    <location>
        <begin position="1"/>
        <end position="21"/>
    </location>
</feature>